<evidence type="ECO:0000313" key="1">
    <source>
        <dbReference type="EMBL" id="KAL0061885.1"/>
    </source>
</evidence>
<accession>A0ABR2ZKQ2</accession>
<evidence type="ECO:0000313" key="2">
    <source>
        <dbReference type="Proteomes" id="UP001437256"/>
    </source>
</evidence>
<comment type="caution">
    <text evidence="1">The sequence shown here is derived from an EMBL/GenBank/DDBJ whole genome shotgun (WGS) entry which is preliminary data.</text>
</comment>
<proteinExistence type="predicted"/>
<keyword evidence="2" id="KW-1185">Reference proteome</keyword>
<gene>
    <name evidence="1" type="ORF">AAF712_011261</name>
</gene>
<dbReference type="EMBL" id="JBBXMP010000120">
    <property type="protein sequence ID" value="KAL0061885.1"/>
    <property type="molecule type" value="Genomic_DNA"/>
</dbReference>
<organism evidence="1 2">
    <name type="scientific">Marasmius tenuissimus</name>
    <dbReference type="NCBI Taxonomy" id="585030"/>
    <lineage>
        <taxon>Eukaryota</taxon>
        <taxon>Fungi</taxon>
        <taxon>Dikarya</taxon>
        <taxon>Basidiomycota</taxon>
        <taxon>Agaricomycotina</taxon>
        <taxon>Agaricomycetes</taxon>
        <taxon>Agaricomycetidae</taxon>
        <taxon>Agaricales</taxon>
        <taxon>Marasmiineae</taxon>
        <taxon>Marasmiaceae</taxon>
        <taxon>Marasmius</taxon>
    </lineage>
</organism>
<sequence length="488" mass="55399">MPRVTGFDLDCNGYVDLLRFLFVHWGYADTPQVKDSDAEERIHECPSASHKRTGGLKPSRIPLMFSSSDFLLPRMCVMLENEPVAWRGEKPFIVVCQHQSGHVDLITFDRSDQLPVETWMRVFGYLCPCDLSTCMRVKKRLCGAVRLVLYASIQFRSFTQSWSFLNFWKRKESIAYKRVPRAIEIGPAVSEESMMDVRLRGLVDSFYNLQKLTIINQTIQTIDLFRILNGKRLSSLILKWVVFDDITVPNSRKSESQVVIPTPSEIVLIGVSWSPYNDPTLMLPRTVASKSLTSLELDMQSFMMVTLTFGVAKLVLAEGLRSYKLWPTPSLSGLFLCSGYMEELRRMLLAPTSALENLEIQMLPMLVANPSLERLHLRVDIDTTTLVGQPSMLFLSVKWVGLTRWTGSLDLLANLLHGTPNVETFWLQSQAHVGKDALMPVGRTLTLAKHLQRVEICVSDIIGCKDVESLLKGWLRLLTSSVEIIFLY</sequence>
<dbReference type="SUPFAM" id="SSF81383">
    <property type="entry name" value="F-box domain"/>
    <property type="match status" value="1"/>
</dbReference>
<protein>
    <submittedName>
        <fullName evidence="1">Uncharacterized protein</fullName>
    </submittedName>
</protein>
<reference evidence="1 2" key="1">
    <citation type="submission" date="2024-05" db="EMBL/GenBank/DDBJ databases">
        <title>A draft genome resource for the thread blight pathogen Marasmius tenuissimus strain MS-2.</title>
        <authorList>
            <person name="Yulfo-Soto G.E."/>
            <person name="Baruah I.K."/>
            <person name="Amoako-Attah I."/>
            <person name="Bukari Y."/>
            <person name="Meinhardt L.W."/>
            <person name="Bailey B.A."/>
            <person name="Cohen S.P."/>
        </authorList>
    </citation>
    <scope>NUCLEOTIDE SEQUENCE [LARGE SCALE GENOMIC DNA]</scope>
    <source>
        <strain evidence="1 2">MS-2</strain>
    </source>
</reference>
<dbReference type="InterPro" id="IPR036047">
    <property type="entry name" value="F-box-like_dom_sf"/>
</dbReference>
<dbReference type="Proteomes" id="UP001437256">
    <property type="component" value="Unassembled WGS sequence"/>
</dbReference>
<name>A0ABR2ZKQ2_9AGAR</name>